<evidence type="ECO:0000256" key="1">
    <source>
        <dbReference type="SAM" id="MobiDB-lite"/>
    </source>
</evidence>
<name>A0ABQ5B515_9ASTR</name>
<feature type="region of interest" description="Disordered" evidence="1">
    <location>
        <begin position="176"/>
        <end position="196"/>
    </location>
</feature>
<reference evidence="2" key="2">
    <citation type="submission" date="2022-01" db="EMBL/GenBank/DDBJ databases">
        <authorList>
            <person name="Yamashiro T."/>
            <person name="Shiraishi A."/>
            <person name="Satake H."/>
            <person name="Nakayama K."/>
        </authorList>
    </citation>
    <scope>NUCLEOTIDE SEQUENCE</scope>
</reference>
<dbReference type="Proteomes" id="UP001151760">
    <property type="component" value="Unassembled WGS sequence"/>
</dbReference>
<evidence type="ECO:0000313" key="3">
    <source>
        <dbReference type="Proteomes" id="UP001151760"/>
    </source>
</evidence>
<protein>
    <submittedName>
        <fullName evidence="2">Uncharacterized protein</fullName>
    </submittedName>
</protein>
<keyword evidence="3" id="KW-1185">Reference proteome</keyword>
<proteinExistence type="predicted"/>
<dbReference type="EMBL" id="BQNB010012855">
    <property type="protein sequence ID" value="GJT08757.1"/>
    <property type="molecule type" value="Genomic_DNA"/>
</dbReference>
<evidence type="ECO:0000313" key="2">
    <source>
        <dbReference type="EMBL" id="GJT08757.1"/>
    </source>
</evidence>
<organism evidence="2 3">
    <name type="scientific">Tanacetum coccineum</name>
    <dbReference type="NCBI Taxonomy" id="301880"/>
    <lineage>
        <taxon>Eukaryota</taxon>
        <taxon>Viridiplantae</taxon>
        <taxon>Streptophyta</taxon>
        <taxon>Embryophyta</taxon>
        <taxon>Tracheophyta</taxon>
        <taxon>Spermatophyta</taxon>
        <taxon>Magnoliopsida</taxon>
        <taxon>eudicotyledons</taxon>
        <taxon>Gunneridae</taxon>
        <taxon>Pentapetalae</taxon>
        <taxon>asterids</taxon>
        <taxon>campanulids</taxon>
        <taxon>Asterales</taxon>
        <taxon>Asteraceae</taxon>
        <taxon>Asteroideae</taxon>
        <taxon>Anthemideae</taxon>
        <taxon>Anthemidinae</taxon>
        <taxon>Tanacetum</taxon>
    </lineage>
</organism>
<accession>A0ABQ5B515</accession>
<feature type="region of interest" description="Disordered" evidence="1">
    <location>
        <begin position="1"/>
        <end position="47"/>
    </location>
</feature>
<sequence>MQPRMRTRSAGRPATESLGGGTGVRVGIGGRGRRHREEGVNGECRGSQWGSTPPLTLLLGLDYGFVSTVDAEARRQEISEVGYGIRDTWVDPAEAVPEIAPITVGEVNTRVTELAELYEHDTQDLYALLEDAQDSRSRISQRVNMDSQRVDLLMGEVDDALGDSMDGEGGGLCFPRGLGSLDRIESGDSSGASDPP</sequence>
<reference evidence="2" key="1">
    <citation type="journal article" date="2022" name="Int. J. Mol. Sci.">
        <title>Draft Genome of Tanacetum Coccineum: Genomic Comparison of Closely Related Tanacetum-Family Plants.</title>
        <authorList>
            <person name="Yamashiro T."/>
            <person name="Shiraishi A."/>
            <person name="Nakayama K."/>
            <person name="Satake H."/>
        </authorList>
    </citation>
    <scope>NUCLEOTIDE SEQUENCE</scope>
</reference>
<feature type="compositionally biased region" description="Gly residues" evidence="1">
    <location>
        <begin position="18"/>
        <end position="30"/>
    </location>
</feature>
<feature type="compositionally biased region" description="Polar residues" evidence="1">
    <location>
        <begin position="187"/>
        <end position="196"/>
    </location>
</feature>
<comment type="caution">
    <text evidence="2">The sequence shown here is derived from an EMBL/GenBank/DDBJ whole genome shotgun (WGS) entry which is preliminary data.</text>
</comment>
<gene>
    <name evidence="2" type="ORF">Tco_0843219</name>
</gene>